<feature type="domain" description="N-acetyltransferase" evidence="1">
    <location>
        <begin position="11"/>
        <end position="99"/>
    </location>
</feature>
<dbReference type="SUPFAM" id="SSF55729">
    <property type="entry name" value="Acyl-CoA N-acyltransferases (Nat)"/>
    <property type="match status" value="1"/>
</dbReference>
<accession>A0AAW2ZQN1</accession>
<dbReference type="PANTHER" id="PTHR31435:SF9">
    <property type="entry name" value="PROTEIN NATD1"/>
    <property type="match status" value="1"/>
</dbReference>
<proteinExistence type="predicted"/>
<comment type="caution">
    <text evidence="2">The sequence shown here is derived from an EMBL/GenBank/DDBJ whole genome shotgun (WGS) entry which is preliminary data.</text>
</comment>
<organism evidence="2 3">
    <name type="scientific">Acrasis kona</name>
    <dbReference type="NCBI Taxonomy" id="1008807"/>
    <lineage>
        <taxon>Eukaryota</taxon>
        <taxon>Discoba</taxon>
        <taxon>Heterolobosea</taxon>
        <taxon>Tetramitia</taxon>
        <taxon>Eutetramitia</taxon>
        <taxon>Acrasidae</taxon>
        <taxon>Acrasis</taxon>
    </lineage>
</organism>
<dbReference type="InterPro" id="IPR016181">
    <property type="entry name" value="Acyl_CoA_acyltransferase"/>
</dbReference>
<name>A0AAW2ZQN1_9EUKA</name>
<evidence type="ECO:0000259" key="1">
    <source>
        <dbReference type="PROSITE" id="PS51729"/>
    </source>
</evidence>
<dbReference type="Proteomes" id="UP001431209">
    <property type="component" value="Unassembled WGS sequence"/>
</dbReference>
<dbReference type="EMBL" id="JAOPGA020001854">
    <property type="protein sequence ID" value="KAL0491750.1"/>
    <property type="molecule type" value="Genomic_DNA"/>
</dbReference>
<dbReference type="AlphaFoldDB" id="A0AAW2ZQN1"/>
<dbReference type="InterPro" id="IPR031165">
    <property type="entry name" value="GNAT_YJDJ"/>
</dbReference>
<dbReference type="Pfam" id="PF14542">
    <property type="entry name" value="Acetyltransf_CG"/>
    <property type="match status" value="1"/>
</dbReference>
<dbReference type="PROSITE" id="PS51729">
    <property type="entry name" value="GNAT_YJDJ"/>
    <property type="match status" value="1"/>
</dbReference>
<evidence type="ECO:0000313" key="3">
    <source>
        <dbReference type="Proteomes" id="UP001431209"/>
    </source>
</evidence>
<sequence length="99" mass="11160">MRVAKMAEKFEHQINNNRFVCLINGSEAELTYQKNGNQNYIFNHTFVPSSLRGMGVASKLSSFAFDEAQKSGWKVVPTCSYLTDTFLPKTGGKYDDILL</sequence>
<dbReference type="PANTHER" id="PTHR31435">
    <property type="entry name" value="PROTEIN NATD1"/>
    <property type="match status" value="1"/>
</dbReference>
<reference evidence="2 3" key="1">
    <citation type="submission" date="2024-03" db="EMBL/GenBank/DDBJ databases">
        <title>The Acrasis kona genome and developmental transcriptomes reveal deep origins of eukaryotic multicellular pathways.</title>
        <authorList>
            <person name="Sheikh S."/>
            <person name="Fu C.-J."/>
            <person name="Brown M.W."/>
            <person name="Baldauf S.L."/>
        </authorList>
    </citation>
    <scope>NUCLEOTIDE SEQUENCE [LARGE SCALE GENOMIC DNA]</scope>
    <source>
        <strain evidence="2 3">ATCC MYA-3509</strain>
    </source>
</reference>
<protein>
    <recommendedName>
        <fullName evidence="1">N-acetyltransferase domain-containing protein</fullName>
    </recommendedName>
</protein>
<dbReference type="Gene3D" id="3.40.630.30">
    <property type="match status" value="1"/>
</dbReference>
<dbReference type="InterPro" id="IPR045057">
    <property type="entry name" value="Gcn5-rel_NAT"/>
</dbReference>
<evidence type="ECO:0000313" key="2">
    <source>
        <dbReference type="EMBL" id="KAL0491750.1"/>
    </source>
</evidence>
<keyword evidence="3" id="KW-1185">Reference proteome</keyword>
<gene>
    <name evidence="2" type="ORF">AKO1_010191</name>
</gene>